<proteinExistence type="predicted"/>
<protein>
    <submittedName>
        <fullName evidence="3">Sugar nucleotidyl transferase</fullName>
    </submittedName>
</protein>
<dbReference type="NCBIfam" id="TIGR03991">
    <property type="entry name" value="alt_bact_glmU"/>
    <property type="match status" value="1"/>
</dbReference>
<dbReference type="Proteomes" id="UP001580928">
    <property type="component" value="Unassembled WGS sequence"/>
</dbReference>
<evidence type="ECO:0000256" key="2">
    <source>
        <dbReference type="ARBA" id="ARBA00023315"/>
    </source>
</evidence>
<evidence type="ECO:0000313" key="3">
    <source>
        <dbReference type="EMBL" id="MFB5944569.1"/>
    </source>
</evidence>
<dbReference type="InterPro" id="IPR011004">
    <property type="entry name" value="Trimer_LpxA-like_sf"/>
</dbReference>
<accession>A0ABV5CAM8</accession>
<evidence type="ECO:0000313" key="4">
    <source>
        <dbReference type="Proteomes" id="UP001580928"/>
    </source>
</evidence>
<dbReference type="PANTHER" id="PTHR43584:SF8">
    <property type="entry name" value="N-ACETYLMURAMATE ALPHA-1-PHOSPHATE URIDYLYLTRANSFERASE"/>
    <property type="match status" value="1"/>
</dbReference>
<dbReference type="GO" id="GO:0016740">
    <property type="term" value="F:transferase activity"/>
    <property type="evidence" value="ECO:0007669"/>
    <property type="project" value="UniProtKB-KW"/>
</dbReference>
<keyword evidence="1 3" id="KW-0808">Transferase</keyword>
<evidence type="ECO:0000256" key="1">
    <source>
        <dbReference type="ARBA" id="ARBA00022679"/>
    </source>
</evidence>
<dbReference type="InterPro" id="IPR023917">
    <property type="entry name" value="Bifunctiontional_GlmU_bac-type"/>
</dbReference>
<dbReference type="Gene3D" id="2.160.10.10">
    <property type="entry name" value="Hexapeptide repeat proteins"/>
    <property type="match status" value="1"/>
</dbReference>
<organism evidence="3 4">
    <name type="scientific">Albibacterium profundi</name>
    <dbReference type="NCBI Taxonomy" id="3134906"/>
    <lineage>
        <taxon>Bacteria</taxon>
        <taxon>Pseudomonadati</taxon>
        <taxon>Bacteroidota</taxon>
        <taxon>Sphingobacteriia</taxon>
        <taxon>Sphingobacteriales</taxon>
        <taxon>Sphingobacteriaceae</taxon>
        <taxon>Albibacterium</taxon>
    </lineage>
</organism>
<keyword evidence="2" id="KW-0012">Acyltransferase</keyword>
<dbReference type="PANTHER" id="PTHR43584">
    <property type="entry name" value="NUCLEOTIDYL TRANSFERASE"/>
    <property type="match status" value="1"/>
</dbReference>
<gene>
    <name evidence="3" type="ORF">WKR92_01850</name>
</gene>
<dbReference type="InterPro" id="IPR050065">
    <property type="entry name" value="GlmU-like"/>
</dbReference>
<dbReference type="EMBL" id="JBBVGT010000002">
    <property type="protein sequence ID" value="MFB5944569.1"/>
    <property type="molecule type" value="Genomic_DNA"/>
</dbReference>
<sequence length="401" mass="44730">MQVVLYDRATWRKNLYPLSLTRPVSNLRTGIWTIDEKWSNYLHAPVSFLTENYLAKKYSLIAPQGTVLVIRGNVLPDKGLLDAIENLKVGQGLRTEQEVIALKYTEHSNDSLLELDMDQLHFTDMEMIDYHGSVSQIRYPEDLFLHNEAELNKDFESLTKGRASADLSSTNRVLGERIFVDDGVSAECANFNTLKGPIYLGKNSQVWEGSSIRGAFSLGEQSIVKMGTKIYSNVSVGPHCKVAGELNTSVVWGNSNKGHDGYLGSAVVGEWCNLGAGTSNSNMKNNSQAVKMYHYGLDDRRDTGLGFCGVIIGDHMRSAINTSFNTGTVVGICSNVFGAGMPPTFVPDFSWGGSEGMNIYDIDKMFQTCELVFQRRNSKFDEIEKEILRFVFDLTTKYRKN</sequence>
<reference evidence="3 4" key="1">
    <citation type="submission" date="2024-04" db="EMBL/GenBank/DDBJ databases">
        <title>Albibacterium profundi sp. nov., isolated from sediment of the Challenger Deep of Mariana Trench.</title>
        <authorList>
            <person name="Wang Y."/>
        </authorList>
    </citation>
    <scope>NUCLEOTIDE SEQUENCE [LARGE SCALE GENOMIC DNA]</scope>
    <source>
        <strain evidence="3 4">RHL897</strain>
    </source>
</reference>
<dbReference type="SUPFAM" id="SSF51161">
    <property type="entry name" value="Trimeric LpxA-like enzymes"/>
    <property type="match status" value="1"/>
</dbReference>
<comment type="caution">
    <text evidence="3">The sequence shown here is derived from an EMBL/GenBank/DDBJ whole genome shotgun (WGS) entry which is preliminary data.</text>
</comment>
<keyword evidence="4" id="KW-1185">Reference proteome</keyword>
<dbReference type="Pfam" id="PF13562">
    <property type="entry name" value="NTP_transf_4"/>
    <property type="match status" value="1"/>
</dbReference>
<dbReference type="RefSeq" id="WP_375556133.1">
    <property type="nucleotide sequence ID" value="NZ_JBBVGT010000002.1"/>
</dbReference>
<name>A0ABV5CAM8_9SPHI</name>